<protein>
    <submittedName>
        <fullName evidence="1">Uncharacterized protein</fullName>
    </submittedName>
</protein>
<accession>A0ABZ1Z6L5</accession>
<sequence>MVFGVLKGGEQPFTVVPNGHCRLPVEQLVLDVFNRLHETSVRVTALLRADDTD</sequence>
<dbReference type="EMBL" id="CP109441">
    <property type="protein sequence ID" value="WUV49701.1"/>
    <property type="molecule type" value="Genomic_DNA"/>
</dbReference>
<dbReference type="RefSeq" id="WP_327094450.1">
    <property type="nucleotide sequence ID" value="NZ_CP109149.1"/>
</dbReference>
<gene>
    <name evidence="1" type="ORF">OG563_16760</name>
</gene>
<dbReference type="Proteomes" id="UP001432062">
    <property type="component" value="Chromosome"/>
</dbReference>
<proteinExistence type="predicted"/>
<reference evidence="1" key="1">
    <citation type="submission" date="2022-10" db="EMBL/GenBank/DDBJ databases">
        <title>The complete genomes of actinobacterial strains from the NBC collection.</title>
        <authorList>
            <person name="Joergensen T.S."/>
            <person name="Alvarez Arevalo M."/>
            <person name="Sterndorff E.B."/>
            <person name="Faurdal D."/>
            <person name="Vuksanovic O."/>
            <person name="Mourched A.-S."/>
            <person name="Charusanti P."/>
            <person name="Shaw S."/>
            <person name="Blin K."/>
            <person name="Weber T."/>
        </authorList>
    </citation>
    <scope>NUCLEOTIDE SEQUENCE</scope>
    <source>
        <strain evidence="1">NBC_01482</strain>
    </source>
</reference>
<evidence type="ECO:0000313" key="2">
    <source>
        <dbReference type="Proteomes" id="UP001432062"/>
    </source>
</evidence>
<organism evidence="1 2">
    <name type="scientific">Nocardia vinacea</name>
    <dbReference type="NCBI Taxonomy" id="96468"/>
    <lineage>
        <taxon>Bacteria</taxon>
        <taxon>Bacillati</taxon>
        <taxon>Actinomycetota</taxon>
        <taxon>Actinomycetes</taxon>
        <taxon>Mycobacteriales</taxon>
        <taxon>Nocardiaceae</taxon>
        <taxon>Nocardia</taxon>
    </lineage>
</organism>
<keyword evidence="2" id="KW-1185">Reference proteome</keyword>
<name>A0ABZ1Z6L5_9NOCA</name>
<evidence type="ECO:0000313" key="1">
    <source>
        <dbReference type="EMBL" id="WUV49701.1"/>
    </source>
</evidence>